<feature type="domain" description="Histidine kinase" evidence="6">
    <location>
        <begin position="275"/>
        <end position="506"/>
    </location>
</feature>
<dbReference type="SUPFAM" id="SSF47384">
    <property type="entry name" value="Homodimeric domain of signal transducing histidine kinase"/>
    <property type="match status" value="1"/>
</dbReference>
<accession>A0A6G9AN70</accession>
<name>A0A6G9AN70_9BACT</name>
<dbReference type="GO" id="GO:0000155">
    <property type="term" value="F:phosphorelay sensor kinase activity"/>
    <property type="evidence" value="ECO:0007669"/>
    <property type="project" value="InterPro"/>
</dbReference>
<dbReference type="PANTHER" id="PTHR43304">
    <property type="entry name" value="PHYTOCHROME-LIKE PROTEIN CPH1"/>
    <property type="match status" value="1"/>
</dbReference>
<comment type="catalytic activity">
    <reaction evidence="1">
        <text>ATP + protein L-histidine = ADP + protein N-phospho-L-histidine.</text>
        <dbReference type="EC" id="2.7.13.3"/>
    </reaction>
</comment>
<dbReference type="InterPro" id="IPR035965">
    <property type="entry name" value="PAS-like_dom_sf"/>
</dbReference>
<dbReference type="EMBL" id="CP050063">
    <property type="protein sequence ID" value="QIP13786.1"/>
    <property type="molecule type" value="Genomic_DNA"/>
</dbReference>
<keyword evidence="4" id="KW-0808">Transferase</keyword>
<dbReference type="InterPro" id="IPR003661">
    <property type="entry name" value="HisK_dim/P_dom"/>
</dbReference>
<dbReference type="InterPro" id="IPR003594">
    <property type="entry name" value="HATPase_dom"/>
</dbReference>
<evidence type="ECO:0000313" key="8">
    <source>
        <dbReference type="Proteomes" id="UP000501802"/>
    </source>
</evidence>
<dbReference type="PROSITE" id="PS50109">
    <property type="entry name" value="HIS_KIN"/>
    <property type="match status" value="1"/>
</dbReference>
<dbReference type="Proteomes" id="UP000501802">
    <property type="component" value="Chromosome"/>
</dbReference>
<dbReference type="SUPFAM" id="SSF55874">
    <property type="entry name" value="ATPase domain of HSP90 chaperone/DNA topoisomerase II/histidine kinase"/>
    <property type="match status" value="1"/>
</dbReference>
<evidence type="ECO:0000256" key="1">
    <source>
        <dbReference type="ARBA" id="ARBA00000085"/>
    </source>
</evidence>
<dbReference type="InterPro" id="IPR004358">
    <property type="entry name" value="Sig_transdc_His_kin-like_C"/>
</dbReference>
<evidence type="ECO:0000259" key="6">
    <source>
        <dbReference type="PROSITE" id="PS50109"/>
    </source>
</evidence>
<dbReference type="Gene3D" id="3.30.565.10">
    <property type="entry name" value="Histidine kinase-like ATPase, C-terminal domain"/>
    <property type="match status" value="1"/>
</dbReference>
<evidence type="ECO:0000256" key="2">
    <source>
        <dbReference type="ARBA" id="ARBA00012438"/>
    </source>
</evidence>
<dbReference type="EC" id="2.7.13.3" evidence="2"/>
<dbReference type="NCBIfam" id="TIGR00229">
    <property type="entry name" value="sensory_box"/>
    <property type="match status" value="1"/>
</dbReference>
<dbReference type="SMART" id="SM00387">
    <property type="entry name" value="HATPase_c"/>
    <property type="match status" value="1"/>
</dbReference>
<dbReference type="Gene3D" id="1.10.287.130">
    <property type="match status" value="1"/>
</dbReference>
<dbReference type="InterPro" id="IPR036097">
    <property type="entry name" value="HisK_dim/P_sf"/>
</dbReference>
<dbReference type="Pfam" id="PF02518">
    <property type="entry name" value="HATPase_c"/>
    <property type="match status" value="1"/>
</dbReference>
<keyword evidence="8" id="KW-1185">Reference proteome</keyword>
<dbReference type="CDD" id="cd00082">
    <property type="entry name" value="HisKA"/>
    <property type="match status" value="1"/>
</dbReference>
<dbReference type="PRINTS" id="PR00344">
    <property type="entry name" value="BCTRLSENSOR"/>
</dbReference>
<organism evidence="7 8">
    <name type="scientific">Spirosoma aureum</name>
    <dbReference type="NCBI Taxonomy" id="2692134"/>
    <lineage>
        <taxon>Bacteria</taxon>
        <taxon>Pseudomonadati</taxon>
        <taxon>Bacteroidota</taxon>
        <taxon>Cytophagia</taxon>
        <taxon>Cytophagales</taxon>
        <taxon>Cytophagaceae</taxon>
        <taxon>Spirosoma</taxon>
    </lineage>
</organism>
<gene>
    <name evidence="7" type="ORF">G8759_14775</name>
</gene>
<dbReference type="InterPro" id="IPR013656">
    <property type="entry name" value="PAS_4"/>
</dbReference>
<keyword evidence="3" id="KW-0597">Phosphoprotein</keyword>
<evidence type="ECO:0000256" key="3">
    <source>
        <dbReference type="ARBA" id="ARBA00022553"/>
    </source>
</evidence>
<evidence type="ECO:0000256" key="5">
    <source>
        <dbReference type="ARBA" id="ARBA00022777"/>
    </source>
</evidence>
<keyword evidence="5" id="KW-0418">Kinase</keyword>
<dbReference type="PANTHER" id="PTHR43304:SF1">
    <property type="entry name" value="PAC DOMAIN-CONTAINING PROTEIN"/>
    <property type="match status" value="1"/>
</dbReference>
<dbReference type="InterPro" id="IPR005467">
    <property type="entry name" value="His_kinase_dom"/>
</dbReference>
<proteinExistence type="predicted"/>
<protein>
    <recommendedName>
        <fullName evidence="2">histidine kinase</fullName>
        <ecNumber evidence="2">2.7.13.3</ecNumber>
    </recommendedName>
</protein>
<evidence type="ECO:0000313" key="7">
    <source>
        <dbReference type="EMBL" id="QIP13786.1"/>
    </source>
</evidence>
<sequence length="507" mass="56975">MDANESPELLQAVLANSLTNIYAANAVRHHNTGQIIDFRITLVNPTFRDRSGFSGEHLRANSLLTLYPELSQSTLFERFIQVIETGQPFRGEEYFPNRSSSFWYDMSLSKFDDGIVVNFIDVTAKHQTQQEILQQAQLLQATLDGSISSILAVTAIRDEHGQIIDFRMDKANQAVERSLSIPPEQIEGRKLLEMFPGNVENGFFDLYVQVAETGIPQQATQHYKDGNGLDGWFEVSAVRQSPEKVVITFFNVTESKRLERKLRDSNQSLNEFAAIASHDLQEPLRKITSFSQLLIEQYAQALGDGVDLVNRMQSAAKRMQMLIKDLLDYSSLSKDEATAHHPVDLDSLVNEVLTDLEFTVQETRAKIEVGELCILMGNSFQLRQVFQNLLSNALKFTKPGVPPHIKLSCDKKTRAELPTGLRLLTKPIESYCQITVADQGIGFDEAYRDKIFDAFHRLHGRNSPYMGTGIGLAIVRKVMDNHDGGVTAFSRQGEGTSFALYFPAIVY</sequence>
<dbReference type="Gene3D" id="3.30.450.20">
    <property type="entry name" value="PAS domain"/>
    <property type="match status" value="2"/>
</dbReference>
<dbReference type="SMART" id="SM00388">
    <property type="entry name" value="HisKA"/>
    <property type="match status" value="1"/>
</dbReference>
<dbReference type="AlphaFoldDB" id="A0A6G9AN70"/>
<dbReference type="Pfam" id="PF08448">
    <property type="entry name" value="PAS_4"/>
    <property type="match status" value="2"/>
</dbReference>
<dbReference type="InterPro" id="IPR036890">
    <property type="entry name" value="HATPase_C_sf"/>
</dbReference>
<evidence type="ECO:0000256" key="4">
    <source>
        <dbReference type="ARBA" id="ARBA00022679"/>
    </source>
</evidence>
<dbReference type="RefSeq" id="WP_167209189.1">
    <property type="nucleotide sequence ID" value="NZ_CP050063.1"/>
</dbReference>
<dbReference type="KEGG" id="spib:G8759_14775"/>
<dbReference type="InterPro" id="IPR052162">
    <property type="entry name" value="Sensor_kinase/Photoreceptor"/>
</dbReference>
<dbReference type="Pfam" id="PF00512">
    <property type="entry name" value="HisKA"/>
    <property type="match status" value="1"/>
</dbReference>
<dbReference type="InterPro" id="IPR000014">
    <property type="entry name" value="PAS"/>
</dbReference>
<dbReference type="SUPFAM" id="SSF55785">
    <property type="entry name" value="PYP-like sensor domain (PAS domain)"/>
    <property type="match status" value="2"/>
</dbReference>
<reference evidence="7 8" key="1">
    <citation type="submission" date="2020-03" db="EMBL/GenBank/DDBJ databases">
        <authorList>
            <person name="Kim M.K."/>
        </authorList>
    </citation>
    <scope>NUCLEOTIDE SEQUENCE [LARGE SCALE GENOMIC DNA]</scope>
    <source>
        <strain evidence="7 8">BT328</strain>
    </source>
</reference>
<dbReference type="CDD" id="cd00130">
    <property type="entry name" value="PAS"/>
    <property type="match status" value="2"/>
</dbReference>